<sequence length="286" mass="31945">MDRYSPSSRERRLADELRTLREAAGLTGKDAADRLGWSPSKVSRIESARVGISAEDLARSLELYDASPAQAERLSRTAESARSKGWWEPFADLLTADYTNLIRLEAGSRAVDAYCAVVPHALLQTPGYAETVICSSRAKPSDLEFQRRVDMHRRRQNLLREDGQVRFSAVIDESVFHRLLPDPAVLRAQFTRLAELAEWPNVRIQVLPFGAGLPPVTAGSFCILESEATGLADVVYLENKTRAFFVDAEREVYLYTQDYTMLQEMALPPDESLDYMRRAAASVGSA</sequence>
<dbReference type="AlphaFoldDB" id="A0A8J3YG07"/>
<dbReference type="Proteomes" id="UP000619260">
    <property type="component" value="Unassembled WGS sequence"/>
</dbReference>
<accession>A0A8J3YG07</accession>
<proteinExistence type="predicted"/>
<dbReference type="InterPro" id="IPR043917">
    <property type="entry name" value="DUF5753"/>
</dbReference>
<evidence type="ECO:0000313" key="3">
    <source>
        <dbReference type="Proteomes" id="UP000619260"/>
    </source>
</evidence>
<dbReference type="Pfam" id="PF13560">
    <property type="entry name" value="HTH_31"/>
    <property type="match status" value="1"/>
</dbReference>
<name>A0A8J3YG07_9ACTN</name>
<evidence type="ECO:0000259" key="1">
    <source>
        <dbReference type="PROSITE" id="PS50943"/>
    </source>
</evidence>
<dbReference type="SMART" id="SM00530">
    <property type="entry name" value="HTH_XRE"/>
    <property type="match status" value="1"/>
</dbReference>
<dbReference type="EMBL" id="BOPF01000003">
    <property type="protein sequence ID" value="GIJ44341.1"/>
    <property type="molecule type" value="Genomic_DNA"/>
</dbReference>
<keyword evidence="3" id="KW-1185">Reference proteome</keyword>
<dbReference type="GO" id="GO:0003677">
    <property type="term" value="F:DNA binding"/>
    <property type="evidence" value="ECO:0007669"/>
    <property type="project" value="InterPro"/>
</dbReference>
<evidence type="ECO:0000313" key="2">
    <source>
        <dbReference type="EMBL" id="GIJ44341.1"/>
    </source>
</evidence>
<dbReference type="PROSITE" id="PS50943">
    <property type="entry name" value="HTH_CROC1"/>
    <property type="match status" value="1"/>
</dbReference>
<dbReference type="Gene3D" id="1.10.260.40">
    <property type="entry name" value="lambda repressor-like DNA-binding domains"/>
    <property type="match status" value="1"/>
</dbReference>
<organism evidence="2 3">
    <name type="scientific">Virgisporangium aliadipatigenens</name>
    <dbReference type="NCBI Taxonomy" id="741659"/>
    <lineage>
        <taxon>Bacteria</taxon>
        <taxon>Bacillati</taxon>
        <taxon>Actinomycetota</taxon>
        <taxon>Actinomycetes</taxon>
        <taxon>Micromonosporales</taxon>
        <taxon>Micromonosporaceae</taxon>
        <taxon>Virgisporangium</taxon>
    </lineage>
</organism>
<comment type="caution">
    <text evidence="2">The sequence shown here is derived from an EMBL/GenBank/DDBJ whole genome shotgun (WGS) entry which is preliminary data.</text>
</comment>
<dbReference type="Pfam" id="PF19054">
    <property type="entry name" value="DUF5753"/>
    <property type="match status" value="1"/>
</dbReference>
<reference evidence="2" key="1">
    <citation type="submission" date="2021-01" db="EMBL/GenBank/DDBJ databases">
        <title>Whole genome shotgun sequence of Virgisporangium aliadipatigenens NBRC 105644.</title>
        <authorList>
            <person name="Komaki H."/>
            <person name="Tamura T."/>
        </authorList>
    </citation>
    <scope>NUCLEOTIDE SEQUENCE</scope>
    <source>
        <strain evidence="2">NBRC 105644</strain>
    </source>
</reference>
<feature type="domain" description="HTH cro/C1-type" evidence="1">
    <location>
        <begin position="17"/>
        <end position="71"/>
    </location>
</feature>
<dbReference type="SUPFAM" id="SSF47413">
    <property type="entry name" value="lambda repressor-like DNA-binding domains"/>
    <property type="match status" value="1"/>
</dbReference>
<dbReference type="RefSeq" id="WP_203897892.1">
    <property type="nucleotide sequence ID" value="NZ_BOPF01000003.1"/>
</dbReference>
<dbReference type="InterPro" id="IPR010982">
    <property type="entry name" value="Lambda_DNA-bd_dom_sf"/>
</dbReference>
<gene>
    <name evidence="2" type="ORF">Val02_12270</name>
</gene>
<dbReference type="InterPro" id="IPR001387">
    <property type="entry name" value="Cro/C1-type_HTH"/>
</dbReference>
<protein>
    <submittedName>
        <fullName evidence="2">Transcriptional regulator</fullName>
    </submittedName>
</protein>
<dbReference type="CDD" id="cd00093">
    <property type="entry name" value="HTH_XRE"/>
    <property type="match status" value="1"/>
</dbReference>